<dbReference type="EMBL" id="BEXD01000402">
    <property type="protein sequence ID" value="GBB87142.1"/>
    <property type="molecule type" value="Genomic_DNA"/>
</dbReference>
<name>A0A2Z6QEW1_9GLOM</name>
<comment type="caution">
    <text evidence="1">The sequence shown here is derived from an EMBL/GenBank/DDBJ whole genome shotgun (WGS) entry which is preliminary data.</text>
</comment>
<accession>A0A2Z6QEW1</accession>
<evidence type="ECO:0000313" key="1">
    <source>
        <dbReference type="EMBL" id="GBB87142.1"/>
    </source>
</evidence>
<gene>
    <name evidence="1" type="ORF">RclHR1_01360013</name>
</gene>
<dbReference type="STRING" id="94130.A0A2Z6QEW1"/>
<proteinExistence type="predicted"/>
<reference evidence="1 2" key="1">
    <citation type="submission" date="2017-11" db="EMBL/GenBank/DDBJ databases">
        <title>The genome of Rhizophagus clarus HR1 reveals common genetic basis of auxotrophy among arbuscular mycorrhizal fungi.</title>
        <authorList>
            <person name="Kobayashi Y."/>
        </authorList>
    </citation>
    <scope>NUCLEOTIDE SEQUENCE [LARGE SCALE GENOMIC DNA]</scope>
    <source>
        <strain evidence="1 2">HR1</strain>
    </source>
</reference>
<protein>
    <submittedName>
        <fullName evidence="1">Uncharacterized protein</fullName>
    </submittedName>
</protein>
<sequence length="320" mass="37695">MEASFNCYVLNFSNTYVIEIYNERDIRYAQIGSNKYKLDTFMVGNISNFICQIKKVNCELKLWRVNIKRKEIRDKNVSTEEDIVQKLYGKDMEPGELFQEYFQDELNNQNFIATNIHIIAIISTTSTTEEKETVKVKDAIDIALKNVIRVRNDKPELTIMPFMERDFNDAITRITRNIQNNHKKSKSKTDFDILFIGGTPGIGKTRYGDELFKHLKNNQNWVPPEWKNNLHIESLYLDFGSGCKLDSYDDDLSPEVIIGLRIAFVFFIESKYDMKFVTFCDRVLKYKDVFKISNVFEFITEHLNLEPEQQLFVFLHIDEF</sequence>
<keyword evidence="2" id="KW-1185">Reference proteome</keyword>
<dbReference type="Proteomes" id="UP000247702">
    <property type="component" value="Unassembled WGS sequence"/>
</dbReference>
<organism evidence="1 2">
    <name type="scientific">Rhizophagus clarus</name>
    <dbReference type="NCBI Taxonomy" id="94130"/>
    <lineage>
        <taxon>Eukaryota</taxon>
        <taxon>Fungi</taxon>
        <taxon>Fungi incertae sedis</taxon>
        <taxon>Mucoromycota</taxon>
        <taxon>Glomeromycotina</taxon>
        <taxon>Glomeromycetes</taxon>
        <taxon>Glomerales</taxon>
        <taxon>Glomeraceae</taxon>
        <taxon>Rhizophagus</taxon>
    </lineage>
</organism>
<dbReference type="AlphaFoldDB" id="A0A2Z6QEW1"/>
<evidence type="ECO:0000313" key="2">
    <source>
        <dbReference type="Proteomes" id="UP000247702"/>
    </source>
</evidence>